<evidence type="ECO:0000313" key="1">
    <source>
        <dbReference type="EMBL" id="OIQ55886.1"/>
    </source>
</evidence>
<organism evidence="1 2">
    <name type="scientific">Neomoorella thermoacetica</name>
    <name type="common">Clostridium thermoaceticum</name>
    <dbReference type="NCBI Taxonomy" id="1525"/>
    <lineage>
        <taxon>Bacteria</taxon>
        <taxon>Bacillati</taxon>
        <taxon>Bacillota</taxon>
        <taxon>Clostridia</taxon>
        <taxon>Neomoorellales</taxon>
        <taxon>Neomoorellaceae</taxon>
        <taxon>Neomoorella</taxon>
    </lineage>
</organism>
<dbReference type="AlphaFoldDB" id="A0A1J5NBE1"/>
<dbReference type="EMBL" id="MDDC01000024">
    <property type="protein sequence ID" value="OIQ55886.1"/>
    <property type="molecule type" value="Genomic_DNA"/>
</dbReference>
<sequence length="57" mass="6723">MTNRQPQKWPKDIKYIPIFEPDMGRMVDALRILLEYNPERKNNATYTAQPSKEEKAG</sequence>
<name>A0A1J5NBE1_NEOTH</name>
<accession>A0A1J5NBE1</accession>
<dbReference type="Proteomes" id="UP000182811">
    <property type="component" value="Unassembled WGS sequence"/>
</dbReference>
<evidence type="ECO:0000313" key="2">
    <source>
        <dbReference type="Proteomes" id="UP000182811"/>
    </source>
</evidence>
<protein>
    <submittedName>
        <fullName evidence="1">Uncharacterized protein</fullName>
    </submittedName>
</protein>
<reference evidence="1 2" key="1">
    <citation type="submission" date="2016-08" db="EMBL/GenBank/DDBJ databases">
        <title>Genome-based comparison of Moorella thermoacetic strains.</title>
        <authorList>
            <person name="Poehlein A."/>
            <person name="Bengelsdorf F.R."/>
            <person name="Esser C."/>
            <person name="Duerre P."/>
            <person name="Daniel R."/>
        </authorList>
    </citation>
    <scope>NUCLEOTIDE SEQUENCE [LARGE SCALE GENOMIC DNA]</scope>
    <source>
        <strain evidence="1 2">DSM 21394</strain>
    </source>
</reference>
<comment type="caution">
    <text evidence="1">The sequence shown here is derived from an EMBL/GenBank/DDBJ whole genome shotgun (WGS) entry which is preliminary data.</text>
</comment>
<gene>
    <name evidence="1" type="ORF">MOTE_23860</name>
</gene>
<proteinExistence type="predicted"/>